<keyword evidence="1" id="KW-0677">Repeat</keyword>
<keyword evidence="2 3" id="KW-0802">TPR repeat</keyword>
<dbReference type="InterPro" id="IPR010982">
    <property type="entry name" value="Lambda_DNA-bd_dom_sf"/>
</dbReference>
<evidence type="ECO:0000256" key="4">
    <source>
        <dbReference type="SAM" id="Coils"/>
    </source>
</evidence>
<evidence type="ECO:0000256" key="2">
    <source>
        <dbReference type="ARBA" id="ARBA00022803"/>
    </source>
</evidence>
<keyword evidence="4" id="KW-0175">Coiled coil</keyword>
<dbReference type="EMBL" id="FTOD01000008">
    <property type="protein sequence ID" value="SIS96645.1"/>
    <property type="molecule type" value="Genomic_DNA"/>
</dbReference>
<dbReference type="Pfam" id="PF01381">
    <property type="entry name" value="HTH_3"/>
    <property type="match status" value="1"/>
</dbReference>
<dbReference type="Pfam" id="PF13432">
    <property type="entry name" value="TPR_16"/>
    <property type="match status" value="1"/>
</dbReference>
<dbReference type="CDD" id="cd00093">
    <property type="entry name" value="HTH_XRE"/>
    <property type="match status" value="1"/>
</dbReference>
<dbReference type="SUPFAM" id="SSF48452">
    <property type="entry name" value="TPR-like"/>
    <property type="match status" value="2"/>
</dbReference>
<dbReference type="SUPFAM" id="SSF47413">
    <property type="entry name" value="lambda repressor-like DNA-binding domains"/>
    <property type="match status" value="1"/>
</dbReference>
<dbReference type="PANTHER" id="PTHR45641:SF19">
    <property type="entry name" value="NEPHROCYSTIN-3"/>
    <property type="match status" value="1"/>
</dbReference>
<dbReference type="InterPro" id="IPR011990">
    <property type="entry name" value="TPR-like_helical_dom_sf"/>
</dbReference>
<name>A0A1N7NE60_9BACL</name>
<dbReference type="SMART" id="SM00530">
    <property type="entry name" value="HTH_XRE"/>
    <property type="match status" value="1"/>
</dbReference>
<keyword evidence="7" id="KW-1185">Reference proteome</keyword>
<dbReference type="SMART" id="SM00028">
    <property type="entry name" value="TPR"/>
    <property type="match status" value="6"/>
</dbReference>
<dbReference type="InterPro" id="IPR001387">
    <property type="entry name" value="Cro/C1-type_HTH"/>
</dbReference>
<dbReference type="Pfam" id="PF13424">
    <property type="entry name" value="TPR_12"/>
    <property type="match status" value="1"/>
</dbReference>
<dbReference type="PANTHER" id="PTHR45641">
    <property type="entry name" value="TETRATRICOPEPTIDE REPEAT PROTEIN (AFU_ORTHOLOGUE AFUA_6G03870)"/>
    <property type="match status" value="1"/>
</dbReference>
<evidence type="ECO:0000259" key="5">
    <source>
        <dbReference type="PROSITE" id="PS50943"/>
    </source>
</evidence>
<dbReference type="Pfam" id="PF13176">
    <property type="entry name" value="TPR_7"/>
    <property type="match status" value="1"/>
</dbReference>
<dbReference type="Gene3D" id="1.10.260.40">
    <property type="entry name" value="lambda repressor-like DNA-binding domains"/>
    <property type="match status" value="1"/>
</dbReference>
<feature type="coiled-coil region" evidence="4">
    <location>
        <begin position="56"/>
        <end position="83"/>
    </location>
</feature>
<dbReference type="Proteomes" id="UP000186795">
    <property type="component" value="Unassembled WGS sequence"/>
</dbReference>
<dbReference type="Gene3D" id="1.25.40.10">
    <property type="entry name" value="Tetratricopeptide repeat domain"/>
    <property type="match status" value="2"/>
</dbReference>
<dbReference type="AlphaFoldDB" id="A0A1N7NE60"/>
<protein>
    <submittedName>
        <fullName evidence="6">Tetratricopeptide repeat-containing protein</fullName>
    </submittedName>
</protein>
<dbReference type="PROSITE" id="PS50293">
    <property type="entry name" value="TPR_REGION"/>
    <property type="match status" value="1"/>
</dbReference>
<dbReference type="RefSeq" id="WP_040387382.1">
    <property type="nucleotide sequence ID" value="NZ_CP048103.1"/>
</dbReference>
<evidence type="ECO:0000256" key="3">
    <source>
        <dbReference type="PROSITE-ProRule" id="PRU00339"/>
    </source>
</evidence>
<gene>
    <name evidence="6" type="ORF">SAMN05421790_108160</name>
</gene>
<sequence length="442" mass="51683">MKTLEVHDIGEIIRKVRKERGLRLEDLADENISPATISNVERGVPHVGREKALYLIKKLEIDLDRVQELLQGQQLELERMEKALFRAECLQDLGDPRQALKKLAKLEVKNSHPFASYYYYILGKCHNRLGHWAKAERALFNALRLGDESDTNIISAAYTELSLLSYYQNDLEAALKYINNGIQAFKNNRDRPQFKYIMQRNKAIYLERLGRLGEAINIVHEVWDSLGEIEQIETKLSFYWLRSELSQRTGVYQEAIQYAEAGLELARFNYQPSHMFDLWIVLAEVYMKQGDWEQAEECFDLALTLRGKISSSDRDKFITAYSRLGLLYMKLNRQEEAAEMLEKAIRLGESCDDVPRLTTALHLMGDFHLQQNKREEAAVYYRRELEMARKHHLKKKEYQALLRLAQCFENVDEQEFARLTRRMYKVQLELTSEEGAIGEEVE</sequence>
<feature type="repeat" description="TPR" evidence="3">
    <location>
        <begin position="318"/>
        <end position="351"/>
    </location>
</feature>
<feature type="repeat" description="TPR" evidence="3">
    <location>
        <begin position="276"/>
        <end position="309"/>
    </location>
</feature>
<dbReference type="PROSITE" id="PS50943">
    <property type="entry name" value="HTH_CROC1"/>
    <property type="match status" value="1"/>
</dbReference>
<dbReference type="PROSITE" id="PS50005">
    <property type="entry name" value="TPR"/>
    <property type="match status" value="2"/>
</dbReference>
<dbReference type="GO" id="GO:0003677">
    <property type="term" value="F:DNA binding"/>
    <property type="evidence" value="ECO:0007669"/>
    <property type="project" value="InterPro"/>
</dbReference>
<evidence type="ECO:0000256" key="1">
    <source>
        <dbReference type="ARBA" id="ARBA00022737"/>
    </source>
</evidence>
<feature type="domain" description="HTH cro/C1-type" evidence="5">
    <location>
        <begin position="13"/>
        <end position="66"/>
    </location>
</feature>
<evidence type="ECO:0000313" key="6">
    <source>
        <dbReference type="EMBL" id="SIS96645.1"/>
    </source>
</evidence>
<accession>A0A1N7NE60</accession>
<dbReference type="InterPro" id="IPR019734">
    <property type="entry name" value="TPR_rpt"/>
</dbReference>
<evidence type="ECO:0000313" key="7">
    <source>
        <dbReference type="Proteomes" id="UP000186795"/>
    </source>
</evidence>
<dbReference type="OrthoDB" id="2985637at2"/>
<proteinExistence type="predicted"/>
<organism evidence="6 7">
    <name type="scientific">Kroppenstedtia eburnea</name>
    <dbReference type="NCBI Taxonomy" id="714067"/>
    <lineage>
        <taxon>Bacteria</taxon>
        <taxon>Bacillati</taxon>
        <taxon>Bacillota</taxon>
        <taxon>Bacilli</taxon>
        <taxon>Bacillales</taxon>
        <taxon>Thermoactinomycetaceae</taxon>
        <taxon>Kroppenstedtia</taxon>
    </lineage>
</organism>
<reference evidence="7" key="1">
    <citation type="submission" date="2017-01" db="EMBL/GenBank/DDBJ databases">
        <authorList>
            <person name="Varghese N."/>
            <person name="Submissions S."/>
        </authorList>
    </citation>
    <scope>NUCLEOTIDE SEQUENCE [LARGE SCALE GENOMIC DNA]</scope>
    <source>
        <strain evidence="7">DSM 45196</strain>
    </source>
</reference>